<proteinExistence type="predicted"/>
<keyword evidence="1" id="KW-0472">Membrane</keyword>
<dbReference type="Proteomes" id="UP001418796">
    <property type="component" value="Unassembled WGS sequence"/>
</dbReference>
<keyword evidence="1" id="KW-0812">Transmembrane</keyword>
<feature type="transmembrane region" description="Helical" evidence="1">
    <location>
        <begin position="33"/>
        <end position="53"/>
    </location>
</feature>
<keyword evidence="1" id="KW-1133">Transmembrane helix</keyword>
<sequence length="126" mass="14179">MISEKKQLLFLPIILLIFAVVLGADWIHTLIMVGAATLGATLGYFGQVGLWGASAKAKFTASKILIVVWVALIVPLWVPDFLDITLWRQILATLLILFLATFDLINSYLWYKKEKHELHNKETLNG</sequence>
<feature type="transmembrane region" description="Helical" evidence="1">
    <location>
        <begin position="90"/>
        <end position="111"/>
    </location>
</feature>
<evidence type="ECO:0000313" key="2">
    <source>
        <dbReference type="EMBL" id="MEN0645018.1"/>
    </source>
</evidence>
<accession>A0ABU9VP94</accession>
<name>A0ABU9VP94_9BACI</name>
<dbReference type="EMBL" id="JBCITK010000001">
    <property type="protein sequence ID" value="MEN0645018.1"/>
    <property type="molecule type" value="Genomic_DNA"/>
</dbReference>
<dbReference type="RefSeq" id="WP_343131631.1">
    <property type="nucleotide sequence ID" value="NZ_JBCITK010000001.1"/>
</dbReference>
<evidence type="ECO:0008006" key="4">
    <source>
        <dbReference type="Google" id="ProtNLM"/>
    </source>
</evidence>
<evidence type="ECO:0000313" key="3">
    <source>
        <dbReference type="Proteomes" id="UP001418796"/>
    </source>
</evidence>
<protein>
    <recommendedName>
        <fullName evidence="4">Holin</fullName>
    </recommendedName>
</protein>
<evidence type="ECO:0000256" key="1">
    <source>
        <dbReference type="SAM" id="Phobius"/>
    </source>
</evidence>
<comment type="caution">
    <text evidence="2">The sequence shown here is derived from an EMBL/GenBank/DDBJ whole genome shotgun (WGS) entry which is preliminary data.</text>
</comment>
<organism evidence="2 3">
    <name type="scientific">Alkalicoccobacillus gibsonii</name>
    <dbReference type="NCBI Taxonomy" id="79881"/>
    <lineage>
        <taxon>Bacteria</taxon>
        <taxon>Bacillati</taxon>
        <taxon>Bacillota</taxon>
        <taxon>Bacilli</taxon>
        <taxon>Bacillales</taxon>
        <taxon>Bacillaceae</taxon>
        <taxon>Alkalicoccobacillus</taxon>
    </lineage>
</organism>
<feature type="transmembrane region" description="Helical" evidence="1">
    <location>
        <begin position="60"/>
        <end position="78"/>
    </location>
</feature>
<reference evidence="2 3" key="1">
    <citation type="submission" date="2024-03" db="EMBL/GenBank/DDBJ databases">
        <title>Bacilli Hybrid Assemblies.</title>
        <authorList>
            <person name="Kovac J."/>
        </authorList>
    </citation>
    <scope>NUCLEOTIDE SEQUENCE [LARGE SCALE GENOMIC DNA]</scope>
    <source>
        <strain evidence="2 3">FSL R7-0666</strain>
    </source>
</reference>
<keyword evidence="3" id="KW-1185">Reference proteome</keyword>
<gene>
    <name evidence="2" type="ORF">MKY91_17815</name>
</gene>